<evidence type="ECO:0000256" key="1">
    <source>
        <dbReference type="ARBA" id="ARBA00023027"/>
    </source>
</evidence>
<proteinExistence type="predicted"/>
<keyword evidence="6" id="KW-1185">Reference proteome</keyword>
<evidence type="ECO:0000256" key="2">
    <source>
        <dbReference type="SAM" id="MobiDB-lite"/>
    </source>
</evidence>
<accession>A0ABN6X964</accession>
<dbReference type="Pfam" id="PF01408">
    <property type="entry name" value="GFO_IDH_MocA"/>
    <property type="match status" value="1"/>
</dbReference>
<dbReference type="Gene3D" id="3.30.360.10">
    <property type="entry name" value="Dihydrodipicolinate Reductase, domain 2"/>
    <property type="match status" value="1"/>
</dbReference>
<dbReference type="SUPFAM" id="SSF55347">
    <property type="entry name" value="Glyceraldehyde-3-phosphate dehydrogenase-like, C-terminal domain"/>
    <property type="match status" value="1"/>
</dbReference>
<reference evidence="6" key="1">
    <citation type="journal article" date="2019" name="Int. J. Syst. Evol. Microbiol.">
        <title>The Global Catalogue of Microorganisms (GCM) 10K type strain sequencing project: providing services to taxonomists for standard genome sequencing and annotation.</title>
        <authorList>
            <consortium name="The Broad Institute Genomics Platform"/>
            <consortium name="The Broad Institute Genome Sequencing Center for Infectious Disease"/>
            <person name="Wu L."/>
            <person name="Ma J."/>
        </authorList>
    </citation>
    <scope>NUCLEOTIDE SEQUENCE [LARGE SCALE GENOMIC DNA]</scope>
    <source>
        <strain evidence="6">NBRC 108565</strain>
    </source>
</reference>
<evidence type="ECO:0000259" key="4">
    <source>
        <dbReference type="Pfam" id="PF22725"/>
    </source>
</evidence>
<dbReference type="RefSeq" id="WP_286218543.1">
    <property type="nucleotide sequence ID" value="NZ_AP027729.1"/>
</dbReference>
<name>A0ABN6X964_9CELL</name>
<feature type="region of interest" description="Disordered" evidence="2">
    <location>
        <begin position="332"/>
        <end position="374"/>
    </location>
</feature>
<dbReference type="PANTHER" id="PTHR43249">
    <property type="entry name" value="UDP-N-ACETYL-2-AMINO-2-DEOXY-D-GLUCURONATE OXIDASE"/>
    <property type="match status" value="1"/>
</dbReference>
<evidence type="ECO:0000313" key="5">
    <source>
        <dbReference type="EMBL" id="BDZ41377.1"/>
    </source>
</evidence>
<evidence type="ECO:0000313" key="6">
    <source>
        <dbReference type="Proteomes" id="UP001321475"/>
    </source>
</evidence>
<organism evidence="5 6">
    <name type="scientific">Paraoerskovia sediminicola</name>
    <dbReference type="NCBI Taxonomy" id="1138587"/>
    <lineage>
        <taxon>Bacteria</taxon>
        <taxon>Bacillati</taxon>
        <taxon>Actinomycetota</taxon>
        <taxon>Actinomycetes</taxon>
        <taxon>Micrococcales</taxon>
        <taxon>Cellulomonadaceae</taxon>
        <taxon>Paraoerskovia</taxon>
    </lineage>
</organism>
<dbReference type="Proteomes" id="UP001321475">
    <property type="component" value="Chromosome"/>
</dbReference>
<dbReference type="Gene3D" id="3.40.50.720">
    <property type="entry name" value="NAD(P)-binding Rossmann-like Domain"/>
    <property type="match status" value="1"/>
</dbReference>
<dbReference type="EMBL" id="AP027729">
    <property type="protein sequence ID" value="BDZ41377.1"/>
    <property type="molecule type" value="Genomic_DNA"/>
</dbReference>
<feature type="domain" description="Gfo/Idh/MocA-like oxidoreductase N-terminal" evidence="3">
    <location>
        <begin position="2"/>
        <end position="118"/>
    </location>
</feature>
<evidence type="ECO:0000259" key="3">
    <source>
        <dbReference type="Pfam" id="PF01408"/>
    </source>
</evidence>
<dbReference type="InterPro" id="IPR055170">
    <property type="entry name" value="GFO_IDH_MocA-like_dom"/>
</dbReference>
<dbReference type="InterPro" id="IPR036291">
    <property type="entry name" value="NAD(P)-bd_dom_sf"/>
</dbReference>
<dbReference type="InterPro" id="IPR052515">
    <property type="entry name" value="Gfo/Idh/MocA_Oxidoreductase"/>
</dbReference>
<gene>
    <name evidence="5" type="ORF">GCM10025865_06760</name>
</gene>
<dbReference type="SUPFAM" id="SSF51735">
    <property type="entry name" value="NAD(P)-binding Rossmann-fold domains"/>
    <property type="match status" value="1"/>
</dbReference>
<keyword evidence="1" id="KW-0520">NAD</keyword>
<dbReference type="Pfam" id="PF22725">
    <property type="entry name" value="GFO_IDH_MocA_C3"/>
    <property type="match status" value="1"/>
</dbReference>
<feature type="domain" description="GFO/IDH/MocA-like oxidoreductase" evidence="4">
    <location>
        <begin position="130"/>
        <end position="249"/>
    </location>
</feature>
<protein>
    <submittedName>
        <fullName evidence="5">Oxidoreductase</fullName>
    </submittedName>
</protein>
<dbReference type="PANTHER" id="PTHR43249:SF1">
    <property type="entry name" value="D-GLUCOSIDE 3-DEHYDROGENASE"/>
    <property type="match status" value="1"/>
</dbReference>
<feature type="compositionally biased region" description="Pro residues" evidence="2">
    <location>
        <begin position="359"/>
        <end position="368"/>
    </location>
</feature>
<sequence length="374" mass="38779">MRATIVGAGAIAHAHAHALAKIDGATLTGVVDVDHERAKKLAEAFGATSVGTDVGAALAAGDVDVLHVCTPPSVHLDAAVAALAAGVHVVLEKPPVLSLAEMDVLLAAEAASSAALTVIVQHRFGAGAVRLRDLIARGALGRPLVAVCDTLWFRAPAYYEVPWRGRWETEGGGTTMGHGIHQFDLLLSLLGPWSEVRAIAARQARDTETEDVSMALVTFDNGAVASVVNSTLSPRETSVVRIDTERATVELEHLYGYDDSHWTFTPAPGDDDAADLWVPDASAPESGHLGQLAPTYAAFAAGEPPPVSGAEARRTLELAAAIYRSAFTGETVRAGNIGPDDPFARSMEGSGAPWAGTPSEPPPGPAPAPTGRAR</sequence>
<dbReference type="InterPro" id="IPR000683">
    <property type="entry name" value="Gfo/Idh/MocA-like_OxRdtase_N"/>
</dbReference>